<comment type="subcellular location">
    <subcellularLocation>
        <location evidence="1">Membrane</location>
        <topology evidence="1">Single-pass membrane protein</topology>
    </subcellularLocation>
</comment>
<dbReference type="InterPro" id="IPR020066">
    <property type="entry name" value="Cortexin"/>
</dbReference>
<feature type="transmembrane region" description="Helical" evidence="5">
    <location>
        <begin position="172"/>
        <end position="193"/>
    </location>
</feature>
<keyword evidence="2 5" id="KW-0812">Transmembrane</keyword>
<keyword evidence="4 5" id="KW-0472">Membrane</keyword>
<keyword evidence="7" id="KW-1185">Reference proteome</keyword>
<accession>A0A8T2NT90</accession>
<evidence type="ECO:0000256" key="1">
    <source>
        <dbReference type="ARBA" id="ARBA00004167"/>
    </source>
</evidence>
<evidence type="ECO:0000256" key="2">
    <source>
        <dbReference type="ARBA" id="ARBA00022692"/>
    </source>
</evidence>
<dbReference type="PANTHER" id="PTHR16736">
    <property type="entry name" value="CORTEXIN-1-RELATED"/>
    <property type="match status" value="1"/>
</dbReference>
<comment type="caution">
    <text evidence="6">The sequence shown here is derived from an EMBL/GenBank/DDBJ whole genome shotgun (WGS) entry which is preliminary data.</text>
</comment>
<dbReference type="PANTHER" id="PTHR16736:SF3">
    <property type="entry name" value="CORTEXIN-1"/>
    <property type="match status" value="1"/>
</dbReference>
<dbReference type="GO" id="GO:0016020">
    <property type="term" value="C:membrane"/>
    <property type="evidence" value="ECO:0007669"/>
    <property type="project" value="UniProtKB-SubCell"/>
</dbReference>
<feature type="transmembrane region" description="Helical" evidence="5">
    <location>
        <begin position="97"/>
        <end position="117"/>
    </location>
</feature>
<sequence>MVASSAFDSELIKSTVDCRDSEKFAGPLAGCNSQSWGAAICPRPWAILATVQNGERGLALSPVLPSPRSPTSPSCPTHCPQGSSLHCPHTSSLYNTFLFLLLSIVFSPVFLQCIQYASANGPLSHDRFCRRGPWKMNDGPPLDYDLLPPGPSIPGSPTVAGPPALAGYTEQGAALVFVGLLLLLLVVLVVRCFRVLLDPYSRMPASSWTDHKEGLERGQFEYALV</sequence>
<evidence type="ECO:0000313" key="6">
    <source>
        <dbReference type="EMBL" id="KAG9343429.1"/>
    </source>
</evidence>
<dbReference type="AlphaFoldDB" id="A0A8T2NT90"/>
<evidence type="ECO:0000256" key="3">
    <source>
        <dbReference type="ARBA" id="ARBA00022989"/>
    </source>
</evidence>
<evidence type="ECO:0000313" key="7">
    <source>
        <dbReference type="Proteomes" id="UP000824540"/>
    </source>
</evidence>
<name>A0A8T2NT90_9TELE</name>
<evidence type="ECO:0000256" key="4">
    <source>
        <dbReference type="ARBA" id="ARBA00023136"/>
    </source>
</evidence>
<reference evidence="6" key="1">
    <citation type="thesis" date="2021" institute="BYU ScholarsArchive" country="Provo, UT, USA">
        <title>Applications of and Algorithms for Genome Assembly and Genomic Analyses with an Emphasis on Marine Teleosts.</title>
        <authorList>
            <person name="Pickett B.D."/>
        </authorList>
    </citation>
    <scope>NUCLEOTIDE SEQUENCE</scope>
    <source>
        <strain evidence="6">HI-2016</strain>
    </source>
</reference>
<gene>
    <name evidence="6" type="ORF">JZ751_013593</name>
</gene>
<dbReference type="Pfam" id="PF11057">
    <property type="entry name" value="Cortexin"/>
    <property type="match status" value="1"/>
</dbReference>
<proteinExistence type="predicted"/>
<evidence type="ECO:0000256" key="5">
    <source>
        <dbReference type="SAM" id="Phobius"/>
    </source>
</evidence>
<dbReference type="Proteomes" id="UP000824540">
    <property type="component" value="Unassembled WGS sequence"/>
</dbReference>
<dbReference type="EMBL" id="JAFBMS010000023">
    <property type="protein sequence ID" value="KAG9343429.1"/>
    <property type="molecule type" value="Genomic_DNA"/>
</dbReference>
<keyword evidence="3 5" id="KW-1133">Transmembrane helix</keyword>
<organism evidence="6 7">
    <name type="scientific">Albula glossodonta</name>
    <name type="common">roundjaw bonefish</name>
    <dbReference type="NCBI Taxonomy" id="121402"/>
    <lineage>
        <taxon>Eukaryota</taxon>
        <taxon>Metazoa</taxon>
        <taxon>Chordata</taxon>
        <taxon>Craniata</taxon>
        <taxon>Vertebrata</taxon>
        <taxon>Euteleostomi</taxon>
        <taxon>Actinopterygii</taxon>
        <taxon>Neopterygii</taxon>
        <taxon>Teleostei</taxon>
        <taxon>Albuliformes</taxon>
        <taxon>Albulidae</taxon>
        <taxon>Albula</taxon>
    </lineage>
</organism>
<evidence type="ECO:0008006" key="8">
    <source>
        <dbReference type="Google" id="ProtNLM"/>
    </source>
</evidence>
<protein>
    <recommendedName>
        <fullName evidence="8">Cortexin 1</fullName>
    </recommendedName>
</protein>
<dbReference type="OrthoDB" id="9883985at2759"/>